<comment type="caution">
    <text evidence="2">The sequence shown here is derived from an EMBL/GenBank/DDBJ whole genome shotgun (WGS) entry which is preliminary data.</text>
</comment>
<organism evidence="2 3">
    <name type="scientific">Pleuronectes platessa</name>
    <name type="common">European plaice</name>
    <dbReference type="NCBI Taxonomy" id="8262"/>
    <lineage>
        <taxon>Eukaryota</taxon>
        <taxon>Metazoa</taxon>
        <taxon>Chordata</taxon>
        <taxon>Craniata</taxon>
        <taxon>Vertebrata</taxon>
        <taxon>Euteleostomi</taxon>
        <taxon>Actinopterygii</taxon>
        <taxon>Neopterygii</taxon>
        <taxon>Teleostei</taxon>
        <taxon>Neoteleostei</taxon>
        <taxon>Acanthomorphata</taxon>
        <taxon>Carangaria</taxon>
        <taxon>Pleuronectiformes</taxon>
        <taxon>Pleuronectoidei</taxon>
        <taxon>Pleuronectidae</taxon>
        <taxon>Pleuronectes</taxon>
    </lineage>
</organism>
<evidence type="ECO:0000256" key="1">
    <source>
        <dbReference type="SAM" id="MobiDB-lite"/>
    </source>
</evidence>
<proteinExistence type="predicted"/>
<evidence type="ECO:0000313" key="3">
    <source>
        <dbReference type="Proteomes" id="UP001153269"/>
    </source>
</evidence>
<reference evidence="2" key="1">
    <citation type="submission" date="2020-03" db="EMBL/GenBank/DDBJ databases">
        <authorList>
            <person name="Weist P."/>
        </authorList>
    </citation>
    <scope>NUCLEOTIDE SEQUENCE</scope>
</reference>
<evidence type="ECO:0000313" key="2">
    <source>
        <dbReference type="EMBL" id="CAB1448527.1"/>
    </source>
</evidence>
<dbReference type="Proteomes" id="UP001153269">
    <property type="component" value="Unassembled WGS sequence"/>
</dbReference>
<dbReference type="EMBL" id="CADEAL010003981">
    <property type="protein sequence ID" value="CAB1448527.1"/>
    <property type="molecule type" value="Genomic_DNA"/>
</dbReference>
<sequence>MDPVRLGRGSRPGETDPVESPAPPVTKEVRSVLYLSALWRCSLQVMIHCRSAPAAGDGPLFHQMLQTTLHSYALQKRFQKKV</sequence>
<protein>
    <submittedName>
        <fullName evidence="2">Uncharacterized protein</fullName>
    </submittedName>
</protein>
<name>A0A9N7Z3I8_PLEPL</name>
<keyword evidence="3" id="KW-1185">Reference proteome</keyword>
<dbReference type="AlphaFoldDB" id="A0A9N7Z3I8"/>
<gene>
    <name evidence="2" type="ORF">PLEPLA_LOCUS36179</name>
</gene>
<accession>A0A9N7Z3I8</accession>
<feature type="region of interest" description="Disordered" evidence="1">
    <location>
        <begin position="1"/>
        <end position="24"/>
    </location>
</feature>